<keyword evidence="1" id="KW-1133">Transmembrane helix</keyword>
<dbReference type="InterPro" id="IPR045275">
    <property type="entry name" value="MscS_archaea/bacteria_type"/>
</dbReference>
<proteinExistence type="predicted"/>
<dbReference type="Pfam" id="PF05552">
    <property type="entry name" value="MS_channel_1st_1"/>
    <property type="match status" value="3"/>
</dbReference>
<feature type="transmembrane region" description="Helical" evidence="1">
    <location>
        <begin position="373"/>
        <end position="394"/>
    </location>
</feature>
<feature type="transmembrane region" description="Helical" evidence="1">
    <location>
        <begin position="274"/>
        <end position="295"/>
    </location>
</feature>
<dbReference type="Gene3D" id="1.10.287.1260">
    <property type="match status" value="2"/>
</dbReference>
<dbReference type="PANTHER" id="PTHR30221:SF1">
    <property type="entry name" value="SMALL-CONDUCTANCE MECHANOSENSITIVE CHANNEL"/>
    <property type="match status" value="1"/>
</dbReference>
<keyword evidence="3" id="KW-1185">Reference proteome</keyword>
<keyword evidence="1" id="KW-0812">Transmembrane</keyword>
<dbReference type="NCBIfam" id="NF033912">
    <property type="entry name" value="msc"/>
    <property type="match status" value="1"/>
</dbReference>
<feature type="transmembrane region" description="Helical" evidence="1">
    <location>
        <begin position="20"/>
        <end position="44"/>
    </location>
</feature>
<feature type="transmembrane region" description="Helical" evidence="1">
    <location>
        <begin position="174"/>
        <end position="195"/>
    </location>
</feature>
<gene>
    <name evidence="2" type="ORF">ACFSDB_15380</name>
</gene>
<feature type="transmembrane region" description="Helical" evidence="1">
    <location>
        <begin position="307"/>
        <end position="331"/>
    </location>
</feature>
<reference evidence="3" key="1">
    <citation type="journal article" date="2019" name="Int. J. Syst. Evol. Microbiol.">
        <title>The Global Catalogue of Microorganisms (GCM) 10K type strain sequencing project: providing services to taxonomists for standard genome sequencing and annotation.</title>
        <authorList>
            <consortium name="The Broad Institute Genomics Platform"/>
            <consortium name="The Broad Institute Genome Sequencing Center for Infectious Disease"/>
            <person name="Wu L."/>
            <person name="Ma J."/>
        </authorList>
    </citation>
    <scope>NUCLEOTIDE SEQUENCE [LARGE SCALE GENOMIC DNA]</scope>
    <source>
        <strain evidence="3">CGMCC 1.15475</strain>
    </source>
</reference>
<feature type="transmembrane region" description="Helical" evidence="1">
    <location>
        <begin position="79"/>
        <end position="100"/>
    </location>
</feature>
<accession>A0ABW4QLR5</accession>
<organism evidence="2 3">
    <name type="scientific">Planococcus chinensis</name>
    <dbReference type="NCBI Taxonomy" id="272917"/>
    <lineage>
        <taxon>Bacteria</taxon>
        <taxon>Bacillati</taxon>
        <taxon>Bacillota</taxon>
        <taxon>Bacilli</taxon>
        <taxon>Bacillales</taxon>
        <taxon>Caryophanaceae</taxon>
        <taxon>Planococcus</taxon>
    </lineage>
</organism>
<sequence>MNNDVTLAFRDMWYSVVNFIPNILGALLLLLVAWVVATLVRLLFQKVLKKAGADRGMVKAHMAKTVEDADNKLDAIGKIFYYLIFILFLPSVFEQLNMGAVARPISNMMDKLLAFLPNLFMAAIILVLGYFVAKFVKNLVATLLSTLDIDRWFNKLTNRTGTTKTMSASDKNTLANVLANVAFVLVLIPIVTVALETLNIDSISRPITSMLNQVLNMIPNIFVAIILIIVGVMIAKFIGDLLVSLLKGTGLDNISSALNSGQRPNMPRFDLAKIIGKTVQVLIIVFFTVEALNVLNLEVLNSIGSAVISYLPLVLSGLIILGLGIIGANMLGNYLLRSTGNRMLSGIVKYAIIILAVFMTLDQLNFATSIVNLAFLFIVAGLAVAFAIAFGIGGRDVAKRQLEKFEAKAEAEEKKPSDPTEGNF</sequence>
<feature type="transmembrane region" description="Helical" evidence="1">
    <location>
        <begin position="215"/>
        <end position="238"/>
    </location>
</feature>
<dbReference type="EMBL" id="JBHUFW010000011">
    <property type="protein sequence ID" value="MFD1864290.1"/>
    <property type="molecule type" value="Genomic_DNA"/>
</dbReference>
<name>A0ABW4QLR5_9BACL</name>
<evidence type="ECO:0000313" key="3">
    <source>
        <dbReference type="Proteomes" id="UP001597273"/>
    </source>
</evidence>
<evidence type="ECO:0000256" key="1">
    <source>
        <dbReference type="SAM" id="Phobius"/>
    </source>
</evidence>
<feature type="transmembrane region" description="Helical" evidence="1">
    <location>
        <begin position="112"/>
        <end position="133"/>
    </location>
</feature>
<evidence type="ECO:0000313" key="2">
    <source>
        <dbReference type="EMBL" id="MFD1864290.1"/>
    </source>
</evidence>
<keyword evidence="1" id="KW-0472">Membrane</keyword>
<dbReference type="Proteomes" id="UP001597273">
    <property type="component" value="Unassembled WGS sequence"/>
</dbReference>
<protein>
    <submittedName>
        <fullName evidence="2">Mechanosensitive ion channel</fullName>
    </submittedName>
</protein>
<dbReference type="InterPro" id="IPR008910">
    <property type="entry name" value="MSC_TM_helix"/>
</dbReference>
<dbReference type="RefSeq" id="WP_204890665.1">
    <property type="nucleotide sequence ID" value="NZ_JBHUFW010000011.1"/>
</dbReference>
<dbReference type="PANTHER" id="PTHR30221">
    <property type="entry name" value="SMALL-CONDUCTANCE MECHANOSENSITIVE CHANNEL"/>
    <property type="match status" value="1"/>
</dbReference>
<comment type="caution">
    <text evidence="2">The sequence shown here is derived from an EMBL/GenBank/DDBJ whole genome shotgun (WGS) entry which is preliminary data.</text>
</comment>
<feature type="transmembrane region" description="Helical" evidence="1">
    <location>
        <begin position="343"/>
        <end position="361"/>
    </location>
</feature>